<evidence type="ECO:0000259" key="3">
    <source>
        <dbReference type="Pfam" id="PF14905"/>
    </source>
</evidence>
<evidence type="ECO:0000256" key="2">
    <source>
        <dbReference type="SAM" id="SignalP"/>
    </source>
</evidence>
<feature type="chain" id="PRO_5045113093" description="Outer membrane protein beta-barrel domain-containing protein" evidence="2">
    <location>
        <begin position="20"/>
        <end position="967"/>
    </location>
</feature>
<dbReference type="SUPFAM" id="SSF56935">
    <property type="entry name" value="Porins"/>
    <property type="match status" value="1"/>
</dbReference>
<dbReference type="RefSeq" id="WP_409966529.1">
    <property type="nucleotide sequence ID" value="NZ_CP144143.1"/>
</dbReference>
<proteinExistence type="predicted"/>
<organism evidence="4 5">
    <name type="scientific">Mycovorax composti</name>
    <dbReference type="NCBI Taxonomy" id="2962693"/>
    <lineage>
        <taxon>Bacteria</taxon>
        <taxon>Pseudomonadati</taxon>
        <taxon>Bacteroidota</taxon>
        <taxon>Chitinophagia</taxon>
        <taxon>Chitinophagales</taxon>
        <taxon>Chitinophagaceae</taxon>
        <taxon>Mycovorax</taxon>
    </lineage>
</organism>
<dbReference type="Pfam" id="PF14905">
    <property type="entry name" value="OMP_b-brl_3"/>
    <property type="match status" value="1"/>
</dbReference>
<reference evidence="5" key="1">
    <citation type="submission" date="2024-01" db="EMBL/GenBank/DDBJ databases">
        <title>Mycovorax composti gen. nov. sp. nov., a member of the family Chitinophagaceae isolated from button mushroom compost.</title>
        <authorList>
            <person name="Thai M."/>
            <person name="Bell T.L."/>
            <person name="Kertesz M.A."/>
        </authorList>
    </citation>
    <scope>NUCLEOTIDE SEQUENCE [LARGE SCALE GENOMIC DNA]</scope>
    <source>
        <strain evidence="5">C216</strain>
    </source>
</reference>
<feature type="signal peptide" evidence="2">
    <location>
        <begin position="1"/>
        <end position="19"/>
    </location>
</feature>
<evidence type="ECO:0000313" key="5">
    <source>
        <dbReference type="Proteomes" id="UP001321305"/>
    </source>
</evidence>
<dbReference type="SUPFAM" id="SSF49464">
    <property type="entry name" value="Carboxypeptidase regulatory domain-like"/>
    <property type="match status" value="1"/>
</dbReference>
<sequence>MRILGLISSLLFFVTICQAQTIKGTLMDPVEGVVVRNATVKLLNPLDSNTIKSTLSDTSGTFIFNNIEKGNYLLHATSVGFEPLFMSLALTDEKPALDLDDVYIPKKTTTLEGVVVVASAPAVSQKGDTTQFSASHFKVNPDATVEDLIKKMPGITVDRSGNVTAQGEQVRKVTVDGKEFFGDDATMALRNLPAEVIDKIQVFDRLSDQAQLTGFDDGNSMRAINIVTKGGVSNNGQFGRIYAGYGTDQRYQAGGNVSFFNGDRRISLVGNFNNVNQQNFATQDLLGVTSSGRGGGFGGGRGGGGFGGGFGGFGSAGNFMVGVQPGINKTNAFGINYGDKWGKKIDVSASYFFNNSNTLNESSTFGQTTISPDSVLYTGNKYISNANNNNHRFNMRLEYKIDSNNTIFIIPSLNFQNNNSASENSSYSYYDQTDSINNAAGRNSSHRNGYNINNNIMYRRAFAKRGRTLAVSLQTSWNKNDGYSYNYNQLRYYQPVLTDSLLDQYRYNNTNGSRISGRISYTEPVGKEGQFEFQVERQVQKNNADQRTYDFDGTAYTIFQPEFSNEFDNTISTNRGELNYRLGRSRDNQISVGVEFQNSKLESDRIFPTATSVNQEFNAILPNMRLMKKVGANSNIRIFYRARTDFPSISQLQDVVTISSSNLNVSTGNPALKQSYTHFGSFRYSYTNRRTNNSFFANIFGQITNNYITTATYIPRADSVIQDGIVVKRGSQFSKPINLNGYKQISSYFVYSFPISALKSNINLNAGVNYTDRPGLINYLETKTTTTAINGGAVWSSNISEYIDFNLSYNANFNNTKSTANNTNNRYVNQQGGVFVNLLSKNGWFIQNDVNYQSYTGLSQGLNQSFWLWNAAVGKKFLKNNAAELKLSVFDLLKQNQSISRTINANYIEDAQSRVLQQYFMLTFTYSLRNFGKGRSSSNNTMGDRPDWRQGPPPGMMPGGMRHGPMF</sequence>
<feature type="region of interest" description="Disordered" evidence="1">
    <location>
        <begin position="935"/>
        <end position="967"/>
    </location>
</feature>
<dbReference type="Pfam" id="PF13620">
    <property type="entry name" value="CarboxypepD_reg"/>
    <property type="match status" value="1"/>
</dbReference>
<gene>
    <name evidence="4" type="ORF">PIECOFPK_00717</name>
</gene>
<keyword evidence="2" id="KW-0732">Signal</keyword>
<name>A0ABZ2EHY7_9BACT</name>
<keyword evidence="5" id="KW-1185">Reference proteome</keyword>
<dbReference type="InterPro" id="IPR008969">
    <property type="entry name" value="CarboxyPept-like_regulatory"/>
</dbReference>
<feature type="domain" description="Outer membrane protein beta-barrel" evidence="3">
    <location>
        <begin position="461"/>
        <end position="926"/>
    </location>
</feature>
<evidence type="ECO:0000313" key="4">
    <source>
        <dbReference type="EMBL" id="WWC83006.1"/>
    </source>
</evidence>
<dbReference type="EMBL" id="CP144143">
    <property type="protein sequence ID" value="WWC83006.1"/>
    <property type="molecule type" value="Genomic_DNA"/>
</dbReference>
<feature type="compositionally biased region" description="Gly residues" evidence="1">
    <location>
        <begin position="957"/>
        <end position="967"/>
    </location>
</feature>
<evidence type="ECO:0000256" key="1">
    <source>
        <dbReference type="SAM" id="MobiDB-lite"/>
    </source>
</evidence>
<protein>
    <recommendedName>
        <fullName evidence="3">Outer membrane protein beta-barrel domain-containing protein</fullName>
    </recommendedName>
</protein>
<dbReference type="InterPro" id="IPR041700">
    <property type="entry name" value="OMP_b-brl_3"/>
</dbReference>
<dbReference type="Proteomes" id="UP001321305">
    <property type="component" value="Chromosome"/>
</dbReference>
<dbReference type="Gene3D" id="2.60.40.1120">
    <property type="entry name" value="Carboxypeptidase-like, regulatory domain"/>
    <property type="match status" value="1"/>
</dbReference>
<accession>A0ABZ2EHY7</accession>